<comment type="pathway">
    <text evidence="3">Carbohydrate metabolism; galactose metabolism.</text>
</comment>
<organism evidence="13 14">
    <name type="scientific">Actinomycetospora corticicola</name>
    <dbReference type="NCBI Taxonomy" id="663602"/>
    <lineage>
        <taxon>Bacteria</taxon>
        <taxon>Bacillati</taxon>
        <taxon>Actinomycetota</taxon>
        <taxon>Actinomycetes</taxon>
        <taxon>Pseudonocardiales</taxon>
        <taxon>Pseudonocardiaceae</taxon>
        <taxon>Actinomycetospora</taxon>
    </lineage>
</organism>
<reference evidence="13 14" key="1">
    <citation type="submission" date="2020-07" db="EMBL/GenBank/DDBJ databases">
        <title>Sequencing the genomes of 1000 actinobacteria strains.</title>
        <authorList>
            <person name="Klenk H.-P."/>
        </authorList>
    </citation>
    <scope>NUCLEOTIDE SEQUENCE [LARGE SCALE GENOMIC DNA]</scope>
    <source>
        <strain evidence="13 14">DSM 45772</strain>
    </source>
</reference>
<keyword evidence="7" id="KW-0520">NAD</keyword>
<comment type="similarity">
    <text evidence="4">Belongs to the NAD(P)-dependent epimerase/dehydratase family.</text>
</comment>
<evidence type="ECO:0000256" key="4">
    <source>
        <dbReference type="ARBA" id="ARBA00007637"/>
    </source>
</evidence>
<evidence type="ECO:0000256" key="10">
    <source>
        <dbReference type="ARBA" id="ARBA00031367"/>
    </source>
</evidence>
<dbReference type="InterPro" id="IPR001509">
    <property type="entry name" value="Epimerase_deHydtase"/>
</dbReference>
<evidence type="ECO:0000256" key="11">
    <source>
        <dbReference type="ARBA" id="ARBA00033067"/>
    </source>
</evidence>
<dbReference type="RefSeq" id="WP_179794934.1">
    <property type="nucleotide sequence ID" value="NZ_BAABHP010000014.1"/>
</dbReference>
<comment type="cofactor">
    <cofactor evidence="2">
        <name>NAD(+)</name>
        <dbReference type="ChEBI" id="CHEBI:57540"/>
    </cofactor>
</comment>
<dbReference type="EC" id="5.1.3.2" evidence="5"/>
<dbReference type="InterPro" id="IPR005886">
    <property type="entry name" value="UDP_G4E"/>
</dbReference>
<keyword evidence="9" id="KW-0119">Carbohydrate metabolism</keyword>
<dbReference type="Proteomes" id="UP000535890">
    <property type="component" value="Unassembled WGS sequence"/>
</dbReference>
<keyword evidence="14" id="KW-1185">Reference proteome</keyword>
<dbReference type="InterPro" id="IPR036291">
    <property type="entry name" value="NAD(P)-bd_dom_sf"/>
</dbReference>
<evidence type="ECO:0000256" key="2">
    <source>
        <dbReference type="ARBA" id="ARBA00001911"/>
    </source>
</evidence>
<evidence type="ECO:0000313" key="13">
    <source>
        <dbReference type="EMBL" id="NYD37367.1"/>
    </source>
</evidence>
<dbReference type="AlphaFoldDB" id="A0A7Y9DY59"/>
<evidence type="ECO:0000256" key="5">
    <source>
        <dbReference type="ARBA" id="ARBA00013189"/>
    </source>
</evidence>
<comment type="caution">
    <text evidence="13">The sequence shown here is derived from an EMBL/GenBank/DDBJ whole genome shotgun (WGS) entry which is preliminary data.</text>
</comment>
<evidence type="ECO:0000256" key="6">
    <source>
        <dbReference type="ARBA" id="ARBA00018569"/>
    </source>
</evidence>
<dbReference type="SUPFAM" id="SSF51735">
    <property type="entry name" value="NAD(P)-binding Rossmann-fold domains"/>
    <property type="match status" value="1"/>
</dbReference>
<dbReference type="GO" id="GO:0033499">
    <property type="term" value="P:galactose catabolic process via UDP-galactose, Leloir pathway"/>
    <property type="evidence" value="ECO:0007669"/>
    <property type="project" value="TreeGrafter"/>
</dbReference>
<name>A0A7Y9DY59_9PSEU</name>
<evidence type="ECO:0000256" key="9">
    <source>
        <dbReference type="ARBA" id="ARBA00023277"/>
    </source>
</evidence>
<evidence type="ECO:0000256" key="1">
    <source>
        <dbReference type="ARBA" id="ARBA00000083"/>
    </source>
</evidence>
<protein>
    <recommendedName>
        <fullName evidence="6">UDP-glucose 4-epimerase</fullName>
        <ecNumber evidence="5">5.1.3.2</ecNumber>
    </recommendedName>
    <alternativeName>
        <fullName evidence="11">Galactowaldenase</fullName>
    </alternativeName>
    <alternativeName>
        <fullName evidence="10">UDP-galactose 4-epimerase</fullName>
    </alternativeName>
</protein>
<evidence type="ECO:0000313" key="14">
    <source>
        <dbReference type="Proteomes" id="UP000535890"/>
    </source>
</evidence>
<comment type="catalytic activity">
    <reaction evidence="1">
        <text>UDP-alpha-D-glucose = UDP-alpha-D-galactose</text>
        <dbReference type="Rhea" id="RHEA:22168"/>
        <dbReference type="ChEBI" id="CHEBI:58885"/>
        <dbReference type="ChEBI" id="CHEBI:66914"/>
        <dbReference type="EC" id="5.1.3.2"/>
    </reaction>
</comment>
<evidence type="ECO:0000256" key="8">
    <source>
        <dbReference type="ARBA" id="ARBA00023235"/>
    </source>
</evidence>
<dbReference type="UniPathway" id="UPA00214"/>
<dbReference type="GO" id="GO:0003978">
    <property type="term" value="F:UDP-glucose 4-epimerase activity"/>
    <property type="evidence" value="ECO:0007669"/>
    <property type="project" value="UniProtKB-EC"/>
</dbReference>
<dbReference type="Gene3D" id="3.90.25.10">
    <property type="entry name" value="UDP-galactose 4-epimerase, domain 1"/>
    <property type="match status" value="1"/>
</dbReference>
<evidence type="ECO:0000259" key="12">
    <source>
        <dbReference type="Pfam" id="PF01370"/>
    </source>
</evidence>
<dbReference type="Gene3D" id="3.40.50.720">
    <property type="entry name" value="NAD(P)-binding Rossmann-like Domain"/>
    <property type="match status" value="1"/>
</dbReference>
<feature type="domain" description="NAD-dependent epimerase/dehydratase" evidence="12">
    <location>
        <begin position="8"/>
        <end position="256"/>
    </location>
</feature>
<evidence type="ECO:0000256" key="7">
    <source>
        <dbReference type="ARBA" id="ARBA00023027"/>
    </source>
</evidence>
<evidence type="ECO:0000256" key="3">
    <source>
        <dbReference type="ARBA" id="ARBA00004947"/>
    </source>
</evidence>
<gene>
    <name evidence="13" type="ORF">BJ983_003469</name>
</gene>
<dbReference type="NCBIfam" id="TIGR01179">
    <property type="entry name" value="galE"/>
    <property type="match status" value="1"/>
</dbReference>
<dbReference type="Pfam" id="PF01370">
    <property type="entry name" value="Epimerase"/>
    <property type="match status" value="1"/>
</dbReference>
<accession>A0A7Y9DY59</accession>
<dbReference type="EMBL" id="JACCBN010000001">
    <property type="protein sequence ID" value="NYD37367.1"/>
    <property type="molecule type" value="Genomic_DNA"/>
</dbReference>
<proteinExistence type="inferred from homology"/>
<dbReference type="PANTHER" id="PTHR43725:SF53">
    <property type="entry name" value="UDP-ARABINOSE 4-EPIMERASE 1"/>
    <property type="match status" value="1"/>
</dbReference>
<keyword evidence="8 13" id="KW-0413">Isomerase</keyword>
<dbReference type="PANTHER" id="PTHR43725">
    <property type="entry name" value="UDP-GLUCOSE 4-EPIMERASE"/>
    <property type="match status" value="1"/>
</dbReference>
<sequence length="320" mass="33749">MDVRNSTWLLTGGAGYIGSHVLRALRAAGHDAVVLDDLSTGLVERLPDDVELLRHDLLDPGLGEVLADLTRRRDVAGVVHLAAKKSVPESVAVPLTYYEHNVGGTVAILRAATAAGIGRFLYSSSAAVYGETSAEPVTEEHPTLPTSPYGETKLAGEWAVRRHAEAEGLGWTALRYFNVAGTASATLADRGATNLLPLVERAAATGEPVKVFGDDWPTPDGTCLRDYVHVSDLAEAHVAAAEALLEGRSPGALNVGRNEGTSVLEVITAVSAARGRAVPYEIVGRRPGDPARVVADASRIATVLGWRATRGISEMCAPRR</sequence>